<dbReference type="Proteomes" id="UP001176429">
    <property type="component" value="Unassembled WGS sequence"/>
</dbReference>
<comment type="caution">
    <text evidence="1">The sequence shown here is derived from an EMBL/GenBank/DDBJ whole genome shotgun (WGS) entry which is preliminary data.</text>
</comment>
<dbReference type="RefSeq" id="WP_305006903.1">
    <property type="nucleotide sequence ID" value="NZ_JAUQSY010000007.1"/>
</dbReference>
<evidence type="ECO:0000313" key="2">
    <source>
        <dbReference type="Proteomes" id="UP001176429"/>
    </source>
</evidence>
<gene>
    <name evidence="1" type="ORF">Q5H93_12685</name>
</gene>
<keyword evidence="2" id="KW-1185">Reference proteome</keyword>
<organism evidence="1 2">
    <name type="scientific">Hymenobacter aranciens</name>
    <dbReference type="NCBI Taxonomy" id="3063996"/>
    <lineage>
        <taxon>Bacteria</taxon>
        <taxon>Pseudomonadati</taxon>
        <taxon>Bacteroidota</taxon>
        <taxon>Cytophagia</taxon>
        <taxon>Cytophagales</taxon>
        <taxon>Hymenobacteraceae</taxon>
        <taxon>Hymenobacter</taxon>
    </lineage>
</organism>
<protein>
    <submittedName>
        <fullName evidence="1">Uncharacterized protein</fullName>
    </submittedName>
</protein>
<evidence type="ECO:0000313" key="1">
    <source>
        <dbReference type="EMBL" id="MDO7875592.1"/>
    </source>
</evidence>
<accession>A0ABT9BEX9</accession>
<dbReference type="EMBL" id="JAUQSY010000007">
    <property type="protein sequence ID" value="MDO7875592.1"/>
    <property type="molecule type" value="Genomic_DNA"/>
</dbReference>
<name>A0ABT9BEX9_9BACT</name>
<proteinExistence type="predicted"/>
<reference evidence="1" key="1">
    <citation type="submission" date="2023-07" db="EMBL/GenBank/DDBJ databases">
        <authorList>
            <person name="Kim M.K."/>
        </authorList>
    </citation>
    <scope>NUCLEOTIDE SEQUENCE</scope>
    <source>
        <strain evidence="1">ASUV-10-1</strain>
    </source>
</reference>
<sequence length="117" mass="12843">MSSFADQLNATKQTYPFDKMRQYWQQEPGGAEECTALEGIFDQLIAGLITLGPSASEADKLAQFQTAIEATNEHADVIETGEREDLCDLTWRIAAAAGLNPADYGDGEGPASEWREW</sequence>